<evidence type="ECO:0000313" key="5">
    <source>
        <dbReference type="Proteomes" id="UP001501222"/>
    </source>
</evidence>
<dbReference type="InterPro" id="IPR013762">
    <property type="entry name" value="Integrase-like_cat_sf"/>
</dbReference>
<dbReference type="EMBL" id="BAABAA010000021">
    <property type="protein sequence ID" value="GAA3597811.1"/>
    <property type="molecule type" value="Genomic_DNA"/>
</dbReference>
<evidence type="ECO:0000256" key="2">
    <source>
        <dbReference type="SAM" id="MobiDB-lite"/>
    </source>
</evidence>
<reference evidence="5" key="1">
    <citation type="journal article" date="2019" name="Int. J. Syst. Evol. Microbiol.">
        <title>The Global Catalogue of Microorganisms (GCM) 10K type strain sequencing project: providing services to taxonomists for standard genome sequencing and annotation.</title>
        <authorList>
            <consortium name="The Broad Institute Genomics Platform"/>
            <consortium name="The Broad Institute Genome Sequencing Center for Infectious Disease"/>
            <person name="Wu L."/>
            <person name="Ma J."/>
        </authorList>
    </citation>
    <scope>NUCLEOTIDE SEQUENCE [LARGE SCALE GENOMIC DNA]</scope>
    <source>
        <strain evidence="5">JCM 16928</strain>
    </source>
</reference>
<dbReference type="InterPro" id="IPR011010">
    <property type="entry name" value="DNA_brk_join_enz"/>
</dbReference>
<name>A0ABP6Z6G3_9ACTN</name>
<keyword evidence="1" id="KW-0233">DNA recombination</keyword>
<evidence type="ECO:0000259" key="3">
    <source>
        <dbReference type="PROSITE" id="PS51898"/>
    </source>
</evidence>
<protein>
    <recommendedName>
        <fullName evidence="3">Tyr recombinase domain-containing protein</fullName>
    </recommendedName>
</protein>
<dbReference type="PROSITE" id="PS51898">
    <property type="entry name" value="TYR_RECOMBINASE"/>
    <property type="match status" value="1"/>
</dbReference>
<dbReference type="Proteomes" id="UP001501222">
    <property type="component" value="Unassembled WGS sequence"/>
</dbReference>
<evidence type="ECO:0000313" key="4">
    <source>
        <dbReference type="EMBL" id="GAA3597811.1"/>
    </source>
</evidence>
<feature type="region of interest" description="Disordered" evidence="2">
    <location>
        <begin position="79"/>
        <end position="101"/>
    </location>
</feature>
<dbReference type="InterPro" id="IPR002104">
    <property type="entry name" value="Integrase_catalytic"/>
</dbReference>
<dbReference type="Gene3D" id="1.10.443.10">
    <property type="entry name" value="Intergrase catalytic core"/>
    <property type="match status" value="1"/>
</dbReference>
<accession>A0ABP6Z6G3</accession>
<sequence length="101" mass="11032">MATTLLWTYAPTPETTEAFLSQVDEAAAPVPTDTLTWITSHAFRKTVATALDKAGQSARGTANQLGHSRISMTQDHYYDRTAPDPEATNAIQHAFEDPDLL</sequence>
<dbReference type="Pfam" id="PF00589">
    <property type="entry name" value="Phage_integrase"/>
    <property type="match status" value="1"/>
</dbReference>
<evidence type="ECO:0000256" key="1">
    <source>
        <dbReference type="ARBA" id="ARBA00023172"/>
    </source>
</evidence>
<gene>
    <name evidence="4" type="ORF">GCM10022235_81930</name>
</gene>
<feature type="domain" description="Tyr recombinase" evidence="3">
    <location>
        <begin position="1"/>
        <end position="93"/>
    </location>
</feature>
<proteinExistence type="predicted"/>
<comment type="caution">
    <text evidence="4">The sequence shown here is derived from an EMBL/GenBank/DDBJ whole genome shotgun (WGS) entry which is preliminary data.</text>
</comment>
<dbReference type="SUPFAM" id="SSF56349">
    <property type="entry name" value="DNA breaking-rejoining enzymes"/>
    <property type="match status" value="1"/>
</dbReference>
<organism evidence="4 5">
    <name type="scientific">Kribbella ginsengisoli</name>
    <dbReference type="NCBI Taxonomy" id="363865"/>
    <lineage>
        <taxon>Bacteria</taxon>
        <taxon>Bacillati</taxon>
        <taxon>Actinomycetota</taxon>
        <taxon>Actinomycetes</taxon>
        <taxon>Propionibacteriales</taxon>
        <taxon>Kribbellaceae</taxon>
        <taxon>Kribbella</taxon>
    </lineage>
</organism>
<keyword evidence="5" id="KW-1185">Reference proteome</keyword>